<name>A0ABV2QEV1_9BURK</name>
<dbReference type="PIRSF" id="PIRSF016919">
    <property type="entry name" value="HupE_UreJ"/>
    <property type="match status" value="1"/>
</dbReference>
<keyword evidence="1" id="KW-1133">Transmembrane helix</keyword>
<evidence type="ECO:0000256" key="2">
    <source>
        <dbReference type="SAM" id="SignalP"/>
    </source>
</evidence>
<gene>
    <name evidence="3" type="ORF">ABIE13_004698</name>
</gene>
<protein>
    <submittedName>
        <fullName evidence="3">Urease accessory protein</fullName>
    </submittedName>
</protein>
<feature type="chain" id="PRO_5047340263" evidence="2">
    <location>
        <begin position="22"/>
        <end position="200"/>
    </location>
</feature>
<feature type="transmembrane region" description="Helical" evidence="1">
    <location>
        <begin position="45"/>
        <end position="63"/>
    </location>
</feature>
<keyword evidence="2" id="KW-0732">Signal</keyword>
<dbReference type="EMBL" id="JBEPSH010000010">
    <property type="protein sequence ID" value="MET4579561.1"/>
    <property type="molecule type" value="Genomic_DNA"/>
</dbReference>
<keyword evidence="1" id="KW-0472">Membrane</keyword>
<feature type="transmembrane region" description="Helical" evidence="1">
    <location>
        <begin position="179"/>
        <end position="197"/>
    </location>
</feature>
<dbReference type="Proteomes" id="UP001549320">
    <property type="component" value="Unassembled WGS sequence"/>
</dbReference>
<dbReference type="Pfam" id="PF04955">
    <property type="entry name" value="HupE_UreJ"/>
    <property type="match status" value="1"/>
</dbReference>
<accession>A0ABV2QEV1</accession>
<comment type="caution">
    <text evidence="3">The sequence shown here is derived from an EMBL/GenBank/DDBJ whole genome shotgun (WGS) entry which is preliminary data.</text>
</comment>
<feature type="transmembrane region" description="Helical" evidence="1">
    <location>
        <begin position="115"/>
        <end position="135"/>
    </location>
</feature>
<feature type="transmembrane region" description="Helical" evidence="1">
    <location>
        <begin position="147"/>
        <end position="173"/>
    </location>
</feature>
<dbReference type="RefSeq" id="WP_354447759.1">
    <property type="nucleotide sequence ID" value="NZ_JBEPSH010000010.1"/>
</dbReference>
<sequence length="200" mass="20012">MKITKLIIAATATVCSLPVLAHTGADAGSHHGLLDSFAHAFVHPFTGADHLAAMLAVGVWSALTVTPAWRAPAAFVALLVAGALAGFAGLWIPGVEPMIAASVLAMGLLVAVQKQMPWAAAAALAGVFAFFHGAAHGRELSAGSAEAVLGALAGVALGSAVLHMAGIVLGRAVMQRQKWLATLGGGATALLGAFMLVRLA</sequence>
<evidence type="ECO:0000313" key="3">
    <source>
        <dbReference type="EMBL" id="MET4579561.1"/>
    </source>
</evidence>
<evidence type="ECO:0000256" key="1">
    <source>
        <dbReference type="SAM" id="Phobius"/>
    </source>
</evidence>
<reference evidence="3 4" key="1">
    <citation type="submission" date="2024-06" db="EMBL/GenBank/DDBJ databases">
        <title>Sorghum-associated microbial communities from plants grown in Nebraska, USA.</title>
        <authorList>
            <person name="Schachtman D."/>
        </authorList>
    </citation>
    <scope>NUCLEOTIDE SEQUENCE [LARGE SCALE GENOMIC DNA]</scope>
    <source>
        <strain evidence="3 4">2709</strain>
    </source>
</reference>
<keyword evidence="1" id="KW-0812">Transmembrane</keyword>
<evidence type="ECO:0000313" key="4">
    <source>
        <dbReference type="Proteomes" id="UP001549320"/>
    </source>
</evidence>
<proteinExistence type="predicted"/>
<feature type="transmembrane region" description="Helical" evidence="1">
    <location>
        <begin position="75"/>
        <end position="95"/>
    </location>
</feature>
<keyword evidence="4" id="KW-1185">Reference proteome</keyword>
<feature type="signal peptide" evidence="2">
    <location>
        <begin position="1"/>
        <end position="21"/>
    </location>
</feature>
<dbReference type="InterPro" id="IPR007038">
    <property type="entry name" value="HupE_UreJ"/>
</dbReference>
<organism evidence="3 4">
    <name type="scientific">Ottowia thiooxydans</name>
    <dbReference type="NCBI Taxonomy" id="219182"/>
    <lineage>
        <taxon>Bacteria</taxon>
        <taxon>Pseudomonadati</taxon>
        <taxon>Pseudomonadota</taxon>
        <taxon>Betaproteobacteria</taxon>
        <taxon>Burkholderiales</taxon>
        <taxon>Comamonadaceae</taxon>
        <taxon>Ottowia</taxon>
    </lineage>
</organism>